<dbReference type="EMBL" id="CAWUFR010000305">
    <property type="protein sequence ID" value="CAK6975541.1"/>
    <property type="molecule type" value="Genomic_DNA"/>
</dbReference>
<keyword evidence="3 5" id="KW-0732">Signal</keyword>
<dbReference type="PANTHER" id="PTHR22923">
    <property type="entry name" value="CEREBELLIN-RELATED"/>
    <property type="match status" value="1"/>
</dbReference>
<evidence type="ECO:0000313" key="7">
    <source>
        <dbReference type="EMBL" id="CAK6975541.1"/>
    </source>
</evidence>
<protein>
    <submittedName>
        <fullName evidence="7">Complement C1q tumor necrosis factor-related protein 3-like</fullName>
    </submittedName>
</protein>
<name>A0AAV1PYX5_SCOSC</name>
<dbReference type="GO" id="GO:0005576">
    <property type="term" value="C:extracellular region"/>
    <property type="evidence" value="ECO:0007669"/>
    <property type="project" value="UniProtKB-SubCell"/>
</dbReference>
<proteinExistence type="predicted"/>
<dbReference type="SMART" id="SM00110">
    <property type="entry name" value="C1Q"/>
    <property type="match status" value="1"/>
</dbReference>
<dbReference type="PANTHER" id="PTHR22923:SF102">
    <property type="entry name" value="CEREBELLIN 13-RELATED"/>
    <property type="match status" value="1"/>
</dbReference>
<dbReference type="InterPro" id="IPR008983">
    <property type="entry name" value="Tumour_necrosis_fac-like_dom"/>
</dbReference>
<dbReference type="SUPFAM" id="SSF49842">
    <property type="entry name" value="TNF-like"/>
    <property type="match status" value="1"/>
</dbReference>
<dbReference type="PROSITE" id="PS50871">
    <property type="entry name" value="C1Q"/>
    <property type="match status" value="1"/>
</dbReference>
<evidence type="ECO:0000256" key="2">
    <source>
        <dbReference type="ARBA" id="ARBA00022525"/>
    </source>
</evidence>
<feature type="signal peptide" evidence="5">
    <location>
        <begin position="1"/>
        <end position="22"/>
    </location>
</feature>
<dbReference type="Gene3D" id="1.20.5.1700">
    <property type="match status" value="1"/>
</dbReference>
<feature type="domain" description="C1q" evidence="6">
    <location>
        <begin position="108"/>
        <end position="245"/>
    </location>
</feature>
<feature type="coiled-coil region" evidence="4">
    <location>
        <begin position="43"/>
        <end position="105"/>
    </location>
</feature>
<comment type="caution">
    <text evidence="7">The sequence shown here is derived from an EMBL/GenBank/DDBJ whole genome shotgun (WGS) entry which is preliminary data.</text>
</comment>
<gene>
    <name evidence="7" type="ORF">FSCOSCO3_A007628</name>
</gene>
<keyword evidence="8" id="KW-1185">Reference proteome</keyword>
<evidence type="ECO:0000256" key="5">
    <source>
        <dbReference type="SAM" id="SignalP"/>
    </source>
</evidence>
<evidence type="ECO:0000256" key="4">
    <source>
        <dbReference type="SAM" id="Coils"/>
    </source>
</evidence>
<dbReference type="AlphaFoldDB" id="A0AAV1PYX5"/>
<feature type="chain" id="PRO_5043393399" evidence="5">
    <location>
        <begin position="23"/>
        <end position="245"/>
    </location>
</feature>
<sequence length="245" mass="27322">MEFRSLLLLTIMGFLIVEPGFGEIADLAMNDWLKTQMETIMNIGEKLKYVEKYQNDIEALEARLNGTVEELTEQKAEVTRLKKENEDMQTRLNATEEEIDKLKQSARNAAPKIAFSASLSNSGEIYKGPSTEKTLIFKRVFSNTGDGYNQDTGIFTAPVNGLYYFNFNTYGYNTHVIGALLMKNGAHQISTYDNVSTDGSDSSSNAAVLKLVAGDTVCMQLWENGRVFDNLNGHTTFSGFLLFTV</sequence>
<dbReference type="Gene3D" id="2.60.120.40">
    <property type="match status" value="1"/>
</dbReference>
<dbReference type="Pfam" id="PF00386">
    <property type="entry name" value="C1q"/>
    <property type="match status" value="1"/>
</dbReference>
<keyword evidence="4" id="KW-0175">Coiled coil</keyword>
<dbReference type="Proteomes" id="UP001314229">
    <property type="component" value="Unassembled WGS sequence"/>
</dbReference>
<accession>A0AAV1PYX5</accession>
<comment type="subcellular location">
    <subcellularLocation>
        <location evidence="1">Secreted</location>
    </subcellularLocation>
</comment>
<evidence type="ECO:0000256" key="1">
    <source>
        <dbReference type="ARBA" id="ARBA00004613"/>
    </source>
</evidence>
<dbReference type="InterPro" id="IPR050822">
    <property type="entry name" value="Cerebellin_Synaptic_Org"/>
</dbReference>
<reference evidence="7 8" key="1">
    <citation type="submission" date="2024-01" db="EMBL/GenBank/DDBJ databases">
        <authorList>
            <person name="Alioto T."/>
            <person name="Alioto T."/>
            <person name="Gomez Garrido J."/>
        </authorList>
    </citation>
    <scope>NUCLEOTIDE SEQUENCE [LARGE SCALE GENOMIC DNA]</scope>
</reference>
<keyword evidence="2" id="KW-0964">Secreted</keyword>
<evidence type="ECO:0000313" key="8">
    <source>
        <dbReference type="Proteomes" id="UP001314229"/>
    </source>
</evidence>
<evidence type="ECO:0000256" key="3">
    <source>
        <dbReference type="ARBA" id="ARBA00022729"/>
    </source>
</evidence>
<organism evidence="7 8">
    <name type="scientific">Scomber scombrus</name>
    <name type="common">Atlantic mackerel</name>
    <name type="synonym">Scomber vernalis</name>
    <dbReference type="NCBI Taxonomy" id="13677"/>
    <lineage>
        <taxon>Eukaryota</taxon>
        <taxon>Metazoa</taxon>
        <taxon>Chordata</taxon>
        <taxon>Craniata</taxon>
        <taxon>Vertebrata</taxon>
        <taxon>Euteleostomi</taxon>
        <taxon>Actinopterygii</taxon>
        <taxon>Neopterygii</taxon>
        <taxon>Teleostei</taxon>
        <taxon>Neoteleostei</taxon>
        <taxon>Acanthomorphata</taxon>
        <taxon>Pelagiaria</taxon>
        <taxon>Scombriformes</taxon>
        <taxon>Scombridae</taxon>
        <taxon>Scomber</taxon>
    </lineage>
</organism>
<dbReference type="InterPro" id="IPR001073">
    <property type="entry name" value="C1q_dom"/>
</dbReference>
<evidence type="ECO:0000259" key="6">
    <source>
        <dbReference type="PROSITE" id="PS50871"/>
    </source>
</evidence>
<dbReference type="PRINTS" id="PR00007">
    <property type="entry name" value="COMPLEMNTC1Q"/>
</dbReference>